<organism evidence="1 2">
    <name type="scientific">Segatella baroniae F0067</name>
    <dbReference type="NCBI Taxonomy" id="1115809"/>
    <lineage>
        <taxon>Bacteria</taxon>
        <taxon>Pseudomonadati</taxon>
        <taxon>Bacteroidota</taxon>
        <taxon>Bacteroidia</taxon>
        <taxon>Bacteroidales</taxon>
        <taxon>Prevotellaceae</taxon>
        <taxon>Segatella</taxon>
    </lineage>
</organism>
<protein>
    <submittedName>
        <fullName evidence="1">Uncharacterized protein</fullName>
    </submittedName>
</protein>
<name>U2QBC9_9BACT</name>
<dbReference type="EMBL" id="AWEY01000035">
    <property type="protein sequence ID" value="ERK38613.1"/>
    <property type="molecule type" value="Genomic_DNA"/>
</dbReference>
<comment type="caution">
    <text evidence="1">The sequence shown here is derived from an EMBL/GenBank/DDBJ whole genome shotgun (WGS) entry which is preliminary data.</text>
</comment>
<evidence type="ECO:0000313" key="1">
    <source>
        <dbReference type="EMBL" id="ERK38613.1"/>
    </source>
</evidence>
<keyword evidence="2" id="KW-1185">Reference proteome</keyword>
<reference evidence="1 2" key="1">
    <citation type="submission" date="2013-08" db="EMBL/GenBank/DDBJ databases">
        <authorList>
            <person name="Durkin A.S."/>
            <person name="Haft D.R."/>
            <person name="McCorrison J."/>
            <person name="Torralba M."/>
            <person name="Gillis M."/>
            <person name="Haft D.H."/>
            <person name="Methe B."/>
            <person name="Sutton G."/>
            <person name="Nelson K.E."/>
        </authorList>
    </citation>
    <scope>NUCLEOTIDE SEQUENCE [LARGE SCALE GENOMIC DNA]</scope>
    <source>
        <strain evidence="1 2">F0067</strain>
    </source>
</reference>
<sequence length="104" mass="12182">MRKRMYQDFVFSISKFIKNEMSSRIFGMDKIPLRHFSTSFAGAKTTISFRSLTILLVTTLKTSRTFIVSKFWMNFMTDGRLQPQDFDRHSIFATISSCFLSEVQ</sequence>
<dbReference type="Proteomes" id="UP000016648">
    <property type="component" value="Unassembled WGS sequence"/>
</dbReference>
<proteinExistence type="predicted"/>
<evidence type="ECO:0000313" key="2">
    <source>
        <dbReference type="Proteomes" id="UP000016648"/>
    </source>
</evidence>
<accession>U2QBC9</accession>
<gene>
    <name evidence="1" type="ORF">HMPREF9135_1873</name>
</gene>
<dbReference type="AlphaFoldDB" id="U2QBC9"/>